<keyword evidence="10" id="KW-0442">Lipid degradation</keyword>
<dbReference type="GO" id="GO:0042802">
    <property type="term" value="F:identical protein binding"/>
    <property type="evidence" value="ECO:0007669"/>
    <property type="project" value="UniProtKB-ARBA"/>
</dbReference>
<evidence type="ECO:0000256" key="18">
    <source>
        <dbReference type="ARBA" id="ARBA00041680"/>
    </source>
</evidence>
<dbReference type="GO" id="GO:0016891">
    <property type="term" value="F:RNA endonuclease activity producing 5'-phosphomonoesters, hydrolytic mechanism"/>
    <property type="evidence" value="ECO:0007669"/>
    <property type="project" value="TreeGrafter"/>
</dbReference>
<keyword evidence="3" id="KW-0540">Nuclease</keyword>
<keyword evidence="6" id="KW-0221">Differentiation</keyword>
<dbReference type="CDD" id="cd09171">
    <property type="entry name" value="PLDc_vPLD6_like"/>
    <property type="match status" value="1"/>
</dbReference>
<proteinExistence type="inferred from homology"/>
<evidence type="ECO:0000256" key="10">
    <source>
        <dbReference type="ARBA" id="ARBA00022963"/>
    </source>
</evidence>
<dbReference type="AlphaFoldDB" id="A0AA35L982"/>
<dbReference type="InterPro" id="IPR025202">
    <property type="entry name" value="PLD-like_dom"/>
</dbReference>
<dbReference type="GO" id="GO:0030154">
    <property type="term" value="P:cell differentiation"/>
    <property type="evidence" value="ECO:0007669"/>
    <property type="project" value="UniProtKB-KW"/>
</dbReference>
<evidence type="ECO:0000256" key="14">
    <source>
        <dbReference type="ARBA" id="ARBA00023136"/>
    </source>
</evidence>
<evidence type="ECO:0000256" key="3">
    <source>
        <dbReference type="ARBA" id="ARBA00022722"/>
    </source>
</evidence>
<dbReference type="GO" id="GO:0016042">
    <property type="term" value="P:lipid catabolic process"/>
    <property type="evidence" value="ECO:0007669"/>
    <property type="project" value="UniProtKB-KW"/>
</dbReference>
<evidence type="ECO:0000256" key="1">
    <source>
        <dbReference type="ARBA" id="ARBA00004572"/>
    </source>
</evidence>
<evidence type="ECO:0000256" key="20">
    <source>
        <dbReference type="ARBA" id="ARBA00043135"/>
    </source>
</evidence>
<evidence type="ECO:0000256" key="6">
    <source>
        <dbReference type="ARBA" id="ARBA00022782"/>
    </source>
</evidence>
<evidence type="ECO:0000256" key="16">
    <source>
        <dbReference type="ARBA" id="ARBA00038012"/>
    </source>
</evidence>
<evidence type="ECO:0000256" key="15">
    <source>
        <dbReference type="ARBA" id="ARBA00023254"/>
    </source>
</evidence>
<dbReference type="GO" id="GO:0046872">
    <property type="term" value="F:metal ion binding"/>
    <property type="evidence" value="ECO:0007669"/>
    <property type="project" value="UniProtKB-KW"/>
</dbReference>
<keyword evidence="9" id="KW-0744">Spermatogenesis</keyword>
<evidence type="ECO:0000256" key="13">
    <source>
        <dbReference type="ARBA" id="ARBA00023128"/>
    </source>
</evidence>
<dbReference type="GO" id="GO:0005741">
    <property type="term" value="C:mitochondrial outer membrane"/>
    <property type="evidence" value="ECO:0007669"/>
    <property type="project" value="UniProtKB-SubCell"/>
</dbReference>
<dbReference type="EMBL" id="OX395139">
    <property type="protein sequence ID" value="CAI5791899.1"/>
    <property type="molecule type" value="Genomic_DNA"/>
</dbReference>
<keyword evidence="25" id="KW-1185">Reference proteome</keyword>
<evidence type="ECO:0000313" key="25">
    <source>
        <dbReference type="Proteomes" id="UP001178461"/>
    </source>
</evidence>
<evidence type="ECO:0000256" key="2">
    <source>
        <dbReference type="ARBA" id="ARBA00022692"/>
    </source>
</evidence>
<evidence type="ECO:0000256" key="17">
    <source>
        <dbReference type="ARBA" id="ARBA00040549"/>
    </source>
</evidence>
<comment type="subcellular location">
    <subcellularLocation>
        <location evidence="1">Mitochondrion outer membrane</location>
        <topology evidence="1">Single-pass membrane protein</topology>
    </subcellularLocation>
</comment>
<keyword evidence="13" id="KW-0496">Mitochondrion</keyword>
<evidence type="ECO:0000256" key="9">
    <source>
        <dbReference type="ARBA" id="ARBA00022871"/>
    </source>
</evidence>
<protein>
    <recommendedName>
        <fullName evidence="17">Mitochondrial cardiolipin hydrolase</fullName>
    </recommendedName>
    <alternativeName>
        <fullName evidence="19">Choline phosphatase 6</fullName>
    </alternativeName>
    <alternativeName>
        <fullName evidence="21">Mitochondrial phospholipase</fullName>
    </alternativeName>
    <alternativeName>
        <fullName evidence="20">Phosphatidylcholine-hydrolyzing phospholipase D6</fullName>
    </alternativeName>
    <alternativeName>
        <fullName evidence="18">Phospholipase D6</fullName>
    </alternativeName>
</protein>
<dbReference type="InterPro" id="IPR001736">
    <property type="entry name" value="PLipase_D/transphosphatidylase"/>
</dbReference>
<dbReference type="FunFam" id="3.30.870.10:FF:000030">
    <property type="entry name" value="mitochondrial cardiolipin hydrolase"/>
    <property type="match status" value="1"/>
</dbReference>
<dbReference type="Proteomes" id="UP001178461">
    <property type="component" value="Chromosome 14"/>
</dbReference>
<evidence type="ECO:0000256" key="4">
    <source>
        <dbReference type="ARBA" id="ARBA00022723"/>
    </source>
</evidence>
<evidence type="ECO:0000256" key="5">
    <source>
        <dbReference type="ARBA" id="ARBA00022759"/>
    </source>
</evidence>
<sequence length="245" mass="28006">MWRGKARALLAVGLGMALEALACWLIGRLGRSSSWWWQWQRPPPSPVREVLFFPSRVTCVESLLAGEEAEEATPCACLLPHGESALGRLLARVLSARRSLDLCVFAFSNPQLGRAVCLLHQRGVQVRVVTDTDYMALKGSRIGELRRAGIQVRHDQDSGYMHHKFAIIDKKMLLTGSLNWTTQAIQNNRENLLVVEDRDCVNLFLAEFERIWEDYNPAHYTFFLKEEQQVQKKDKTFPQTKLQLK</sequence>
<dbReference type="PROSITE" id="PS50035">
    <property type="entry name" value="PLD"/>
    <property type="match status" value="1"/>
</dbReference>
<dbReference type="GO" id="GO:0034587">
    <property type="term" value="P:piRNA processing"/>
    <property type="evidence" value="ECO:0007669"/>
    <property type="project" value="TreeGrafter"/>
</dbReference>
<keyword evidence="15" id="KW-0469">Meiosis</keyword>
<keyword evidence="2" id="KW-0812">Transmembrane</keyword>
<dbReference type="PANTHER" id="PTHR43856:SF1">
    <property type="entry name" value="MITOCHONDRIAL CARDIOLIPIN HYDROLASE"/>
    <property type="match status" value="1"/>
</dbReference>
<dbReference type="GO" id="GO:0007283">
    <property type="term" value="P:spermatogenesis"/>
    <property type="evidence" value="ECO:0007669"/>
    <property type="project" value="UniProtKB-KW"/>
</dbReference>
<keyword evidence="14" id="KW-0472">Membrane</keyword>
<keyword evidence="4" id="KW-0479">Metal-binding</keyword>
<evidence type="ECO:0000259" key="23">
    <source>
        <dbReference type="PROSITE" id="PS50035"/>
    </source>
</evidence>
<dbReference type="InterPro" id="IPR051406">
    <property type="entry name" value="PLD_domain"/>
</dbReference>
<comment type="similarity">
    <text evidence="16">Belongs to the phospholipase D family. MitoPLD/Zucchini subfamily.</text>
</comment>
<evidence type="ECO:0000256" key="7">
    <source>
        <dbReference type="ARBA" id="ARBA00022787"/>
    </source>
</evidence>
<evidence type="ECO:0000256" key="11">
    <source>
        <dbReference type="ARBA" id="ARBA00022989"/>
    </source>
</evidence>
<dbReference type="GO" id="GO:0004620">
    <property type="term" value="F:phospholipase activity"/>
    <property type="evidence" value="ECO:0007669"/>
    <property type="project" value="UniProtKB-ARBA"/>
</dbReference>
<dbReference type="SUPFAM" id="SSF56024">
    <property type="entry name" value="Phospholipase D/nuclease"/>
    <property type="match status" value="1"/>
</dbReference>
<feature type="domain" description="PLD phosphodiesterase" evidence="23">
    <location>
        <begin position="157"/>
        <end position="184"/>
    </location>
</feature>
<reference evidence="24" key="1">
    <citation type="submission" date="2022-12" db="EMBL/GenBank/DDBJ databases">
        <authorList>
            <person name="Alioto T."/>
            <person name="Alioto T."/>
            <person name="Gomez Garrido J."/>
        </authorList>
    </citation>
    <scope>NUCLEOTIDE SEQUENCE</scope>
</reference>
<gene>
    <name evidence="24" type="ORF">PODLI_1B037036</name>
</gene>
<keyword evidence="12" id="KW-0443">Lipid metabolism</keyword>
<evidence type="ECO:0000256" key="22">
    <source>
        <dbReference type="ARBA" id="ARBA00048101"/>
    </source>
</evidence>
<comment type="catalytic activity">
    <reaction evidence="22">
        <text>a cardiolipin + H2O = a 1,2-diacyl-sn-glycero-3-phospho-(1'-sn-glycerol) + a 1,2-diacyl-sn-glycero-3-phosphate + H(+)</text>
        <dbReference type="Rhea" id="RHEA:44884"/>
        <dbReference type="ChEBI" id="CHEBI:15377"/>
        <dbReference type="ChEBI" id="CHEBI:15378"/>
        <dbReference type="ChEBI" id="CHEBI:58608"/>
        <dbReference type="ChEBI" id="CHEBI:62237"/>
        <dbReference type="ChEBI" id="CHEBI:64716"/>
    </reaction>
    <physiologicalReaction direction="left-to-right" evidence="22">
        <dbReference type="Rhea" id="RHEA:44885"/>
    </physiologicalReaction>
</comment>
<dbReference type="SMART" id="SM00155">
    <property type="entry name" value="PLDc"/>
    <property type="match status" value="1"/>
</dbReference>
<keyword evidence="11" id="KW-1133">Transmembrane helix</keyword>
<dbReference type="GO" id="GO:0051321">
    <property type="term" value="P:meiotic cell cycle"/>
    <property type="evidence" value="ECO:0007669"/>
    <property type="project" value="UniProtKB-KW"/>
</dbReference>
<evidence type="ECO:0000313" key="24">
    <source>
        <dbReference type="EMBL" id="CAI5791899.1"/>
    </source>
</evidence>
<dbReference type="PANTHER" id="PTHR43856">
    <property type="entry name" value="CARDIOLIPIN HYDROLASE"/>
    <property type="match status" value="1"/>
</dbReference>
<evidence type="ECO:0000256" key="21">
    <source>
        <dbReference type="ARBA" id="ARBA00043167"/>
    </source>
</evidence>
<evidence type="ECO:0000256" key="8">
    <source>
        <dbReference type="ARBA" id="ARBA00022801"/>
    </source>
</evidence>
<dbReference type="Pfam" id="PF13091">
    <property type="entry name" value="PLDc_2"/>
    <property type="match status" value="1"/>
</dbReference>
<dbReference type="GO" id="GO:0008081">
    <property type="term" value="F:phosphoric diester hydrolase activity"/>
    <property type="evidence" value="ECO:0007669"/>
    <property type="project" value="UniProtKB-ARBA"/>
</dbReference>
<evidence type="ECO:0000256" key="19">
    <source>
        <dbReference type="ARBA" id="ARBA00042226"/>
    </source>
</evidence>
<accession>A0AA35L982</accession>
<keyword evidence="5" id="KW-0255">Endonuclease</keyword>
<organism evidence="24 25">
    <name type="scientific">Podarcis lilfordi</name>
    <name type="common">Lilford's wall lizard</name>
    <dbReference type="NCBI Taxonomy" id="74358"/>
    <lineage>
        <taxon>Eukaryota</taxon>
        <taxon>Metazoa</taxon>
        <taxon>Chordata</taxon>
        <taxon>Craniata</taxon>
        <taxon>Vertebrata</taxon>
        <taxon>Euteleostomi</taxon>
        <taxon>Lepidosauria</taxon>
        <taxon>Squamata</taxon>
        <taxon>Bifurcata</taxon>
        <taxon>Unidentata</taxon>
        <taxon>Episquamata</taxon>
        <taxon>Laterata</taxon>
        <taxon>Lacertibaenia</taxon>
        <taxon>Lacertidae</taxon>
        <taxon>Podarcis</taxon>
    </lineage>
</organism>
<keyword evidence="7" id="KW-1000">Mitochondrion outer membrane</keyword>
<keyword evidence="8 24" id="KW-0378">Hydrolase</keyword>
<evidence type="ECO:0000256" key="12">
    <source>
        <dbReference type="ARBA" id="ARBA00023098"/>
    </source>
</evidence>
<name>A0AA35L982_9SAUR</name>
<dbReference type="Gene3D" id="3.30.870.10">
    <property type="entry name" value="Endonuclease Chain A"/>
    <property type="match status" value="1"/>
</dbReference>